<evidence type="ECO:0000256" key="6">
    <source>
        <dbReference type="ARBA" id="ARBA00022989"/>
    </source>
</evidence>
<evidence type="ECO:0000313" key="11">
    <source>
        <dbReference type="Proteomes" id="UP001062901"/>
    </source>
</evidence>
<dbReference type="InterPro" id="IPR038731">
    <property type="entry name" value="RgtA/B/C-like"/>
</dbReference>
<dbReference type="PANTHER" id="PTHR33908">
    <property type="entry name" value="MANNOSYLTRANSFERASE YKCB-RELATED"/>
    <property type="match status" value="1"/>
</dbReference>
<feature type="transmembrane region" description="Helical" evidence="8">
    <location>
        <begin position="154"/>
        <end position="177"/>
    </location>
</feature>
<protein>
    <recommendedName>
        <fullName evidence="9">Glycosyltransferase RgtA/B/C/D-like domain-containing protein</fullName>
    </recommendedName>
</protein>
<evidence type="ECO:0000259" key="9">
    <source>
        <dbReference type="Pfam" id="PF13231"/>
    </source>
</evidence>
<dbReference type="Pfam" id="PF13231">
    <property type="entry name" value="PMT_2"/>
    <property type="match status" value="1"/>
</dbReference>
<evidence type="ECO:0000313" key="10">
    <source>
        <dbReference type="EMBL" id="GBQ04582.1"/>
    </source>
</evidence>
<keyword evidence="5 8" id="KW-0812">Transmembrane</keyword>
<feature type="transmembrane region" description="Helical" evidence="8">
    <location>
        <begin position="48"/>
        <end position="66"/>
    </location>
</feature>
<feature type="transmembrane region" description="Helical" evidence="8">
    <location>
        <begin position="124"/>
        <end position="147"/>
    </location>
</feature>
<evidence type="ECO:0000256" key="4">
    <source>
        <dbReference type="ARBA" id="ARBA00022679"/>
    </source>
</evidence>
<keyword evidence="11" id="KW-1185">Reference proteome</keyword>
<dbReference type="PANTHER" id="PTHR33908:SF11">
    <property type="entry name" value="MEMBRANE PROTEIN"/>
    <property type="match status" value="1"/>
</dbReference>
<keyword evidence="4" id="KW-0808">Transferase</keyword>
<reference evidence="10" key="1">
    <citation type="submission" date="2013-04" db="EMBL/GenBank/DDBJ databases">
        <title>The genome sequencing project of 58 acetic acid bacteria.</title>
        <authorList>
            <person name="Okamoto-Kainuma A."/>
            <person name="Ishikawa M."/>
            <person name="Umino S."/>
            <person name="Koizumi Y."/>
            <person name="Shiwa Y."/>
            <person name="Yoshikawa H."/>
            <person name="Matsutani M."/>
            <person name="Matsushita K."/>
        </authorList>
    </citation>
    <scope>NUCLEOTIDE SEQUENCE</scope>
    <source>
        <strain evidence="10">DSM 15669</strain>
    </source>
</reference>
<feature type="transmembrane region" description="Helical" evidence="8">
    <location>
        <begin position="73"/>
        <end position="92"/>
    </location>
</feature>
<evidence type="ECO:0000256" key="2">
    <source>
        <dbReference type="ARBA" id="ARBA00022475"/>
    </source>
</evidence>
<evidence type="ECO:0000256" key="8">
    <source>
        <dbReference type="SAM" id="Phobius"/>
    </source>
</evidence>
<comment type="subcellular location">
    <subcellularLocation>
        <location evidence="1">Cell membrane</location>
        <topology evidence="1">Multi-pass membrane protein</topology>
    </subcellularLocation>
</comment>
<proteinExistence type="predicted"/>
<keyword evidence="6 8" id="KW-1133">Transmembrane helix</keyword>
<keyword evidence="3" id="KW-0328">Glycosyltransferase</keyword>
<evidence type="ECO:0000256" key="3">
    <source>
        <dbReference type="ARBA" id="ARBA00022676"/>
    </source>
</evidence>
<organism evidence="10 11">
    <name type="scientific">Saccharibacter floricola DSM 15669</name>
    <dbReference type="NCBI Taxonomy" id="1123227"/>
    <lineage>
        <taxon>Bacteria</taxon>
        <taxon>Pseudomonadati</taxon>
        <taxon>Pseudomonadota</taxon>
        <taxon>Alphaproteobacteria</taxon>
        <taxon>Acetobacterales</taxon>
        <taxon>Acetobacteraceae</taxon>
        <taxon>Saccharibacter</taxon>
    </lineage>
</organism>
<accession>A0ABQ0NZ75</accession>
<name>A0ABQ0NZ75_9PROT</name>
<feature type="domain" description="Glycosyltransferase RgtA/B/C/D-like" evidence="9">
    <location>
        <begin position="1"/>
        <end position="92"/>
    </location>
</feature>
<sequence length="341" mass="37670">MTPDTPLMFFSALTLWALSHALYASQGNRQLFWWGLVGGCLGLAGDSKYTALFLALGIAGFVLCSSRRLWCRLGPWVSAGTAGLMVMPVLWWNATHHWASFAKQGGRAGVWHPARALDFLGELLAGQIGLATPLVFLCICIGLWRLWQSKQVSVLLWCLIPGGLIFIAHACGDRVQANWPSVLYPALALVGGGAGRYWKSAVVSSAFLCVAVTFQALWEPLPLAAHWNPILRQTAGWNRLADYLEKRAQEQGAQALVFEDYALASIMAYYHPERTIIIGQDVRWSYLGGLSRRTMDHVLIVRDVGYVFSGKDIVIRSTQRGARVRGYHVQYSEHVTGALLP</sequence>
<dbReference type="EMBL" id="BAQD01000001">
    <property type="protein sequence ID" value="GBQ04582.1"/>
    <property type="molecule type" value="Genomic_DNA"/>
</dbReference>
<gene>
    <name evidence="10" type="ORF">AA15669_0045</name>
</gene>
<evidence type="ECO:0000256" key="1">
    <source>
        <dbReference type="ARBA" id="ARBA00004651"/>
    </source>
</evidence>
<comment type="caution">
    <text evidence="10">The sequence shown here is derived from an EMBL/GenBank/DDBJ whole genome shotgun (WGS) entry which is preliminary data.</text>
</comment>
<dbReference type="Proteomes" id="UP001062901">
    <property type="component" value="Unassembled WGS sequence"/>
</dbReference>
<dbReference type="InterPro" id="IPR050297">
    <property type="entry name" value="LipidA_mod_glycosyltrf_83"/>
</dbReference>
<keyword evidence="7 8" id="KW-0472">Membrane</keyword>
<evidence type="ECO:0000256" key="5">
    <source>
        <dbReference type="ARBA" id="ARBA00022692"/>
    </source>
</evidence>
<evidence type="ECO:0000256" key="7">
    <source>
        <dbReference type="ARBA" id="ARBA00023136"/>
    </source>
</evidence>
<keyword evidence="2" id="KW-1003">Cell membrane</keyword>